<dbReference type="Pfam" id="PF20684">
    <property type="entry name" value="Fung_rhodopsin"/>
    <property type="match status" value="1"/>
</dbReference>
<dbReference type="PANTHER" id="PTHR33048">
    <property type="entry name" value="PTH11-LIKE INTEGRAL MEMBRANE PROTEIN (AFU_ORTHOLOGUE AFUA_5G11245)"/>
    <property type="match status" value="1"/>
</dbReference>
<dbReference type="InterPro" id="IPR052337">
    <property type="entry name" value="SAT4-like"/>
</dbReference>
<evidence type="ECO:0000256" key="6">
    <source>
        <dbReference type="SAM" id="MobiDB-lite"/>
    </source>
</evidence>
<evidence type="ECO:0000256" key="1">
    <source>
        <dbReference type="ARBA" id="ARBA00004141"/>
    </source>
</evidence>
<gene>
    <name evidence="9" type="ORF">GGP41_010202</name>
</gene>
<proteinExistence type="inferred from homology"/>
<protein>
    <recommendedName>
        <fullName evidence="8">Rhodopsin domain-containing protein</fullName>
    </recommendedName>
</protein>
<comment type="caution">
    <text evidence="9">The sequence shown here is derived from an EMBL/GenBank/DDBJ whole genome shotgun (WGS) entry which is preliminary data.</text>
</comment>
<dbReference type="GO" id="GO:0016020">
    <property type="term" value="C:membrane"/>
    <property type="evidence" value="ECO:0007669"/>
    <property type="project" value="UniProtKB-SubCell"/>
</dbReference>
<accession>A0A8H5ZKM0</accession>
<organism evidence="9 10">
    <name type="scientific">Cochliobolus sativus</name>
    <name type="common">Common root rot and spot blotch fungus</name>
    <name type="synonym">Bipolaris sorokiniana</name>
    <dbReference type="NCBI Taxonomy" id="45130"/>
    <lineage>
        <taxon>Eukaryota</taxon>
        <taxon>Fungi</taxon>
        <taxon>Dikarya</taxon>
        <taxon>Ascomycota</taxon>
        <taxon>Pezizomycotina</taxon>
        <taxon>Dothideomycetes</taxon>
        <taxon>Pleosporomycetidae</taxon>
        <taxon>Pleosporales</taxon>
        <taxon>Pleosporineae</taxon>
        <taxon>Pleosporaceae</taxon>
        <taxon>Bipolaris</taxon>
    </lineage>
</organism>
<keyword evidence="3 7" id="KW-1133">Transmembrane helix</keyword>
<feature type="transmembrane region" description="Helical" evidence="7">
    <location>
        <begin position="279"/>
        <end position="299"/>
    </location>
</feature>
<feature type="domain" description="Rhodopsin" evidence="8">
    <location>
        <begin position="55"/>
        <end position="305"/>
    </location>
</feature>
<evidence type="ECO:0000313" key="10">
    <source>
        <dbReference type="Proteomes" id="UP000624244"/>
    </source>
</evidence>
<dbReference type="PANTHER" id="PTHR33048:SF47">
    <property type="entry name" value="INTEGRAL MEMBRANE PROTEIN-RELATED"/>
    <property type="match status" value="1"/>
</dbReference>
<keyword evidence="4 7" id="KW-0472">Membrane</keyword>
<evidence type="ECO:0000256" key="5">
    <source>
        <dbReference type="ARBA" id="ARBA00038359"/>
    </source>
</evidence>
<evidence type="ECO:0000256" key="3">
    <source>
        <dbReference type="ARBA" id="ARBA00022989"/>
    </source>
</evidence>
<evidence type="ECO:0000256" key="7">
    <source>
        <dbReference type="SAM" id="Phobius"/>
    </source>
</evidence>
<comment type="similarity">
    <text evidence="5">Belongs to the SAT4 family.</text>
</comment>
<feature type="region of interest" description="Disordered" evidence="6">
    <location>
        <begin position="364"/>
        <end position="395"/>
    </location>
</feature>
<dbReference type="InterPro" id="IPR049326">
    <property type="entry name" value="Rhodopsin_dom_fungi"/>
</dbReference>
<dbReference type="AlphaFoldDB" id="A0A8H5ZKM0"/>
<sequence>MANAQDAVSKETRAPITLAIVAVFTVLSSPFDSTLGDQNRPKKPREWQSNKHDRRVILRFVGPDDYMILVAHTLSLAQSGVNFAIVIAGGAGQHIEHVQDKLPTFNRVIQSRAGDELLDRFDANPTQLMVAVMALYNAAQIATKISLLIQYCTIFPGRSMRLISQWGIGLLLLWGIAQQALTPCICSYESVTTLTPENCVPDDIPVALNAVINMVTDFLILIIPIKPVLGLQINWVRKTYLLVVMCMGLGVCIISAVRLDMLVGSKHNWRDITWKIATIAYFSTIETSLGIMCACIPALRPLMKRVVPNMMGSSAKDTTNGAMQYGSRGTRLAEASGAKTKATLANGIYVQKDVQFHSTTELRDVSAKGPYPASDRSSDDEISLERAFPPTMAKP</sequence>
<name>A0A8H5ZKM0_COCSA</name>
<feature type="transmembrane region" description="Helical" evidence="7">
    <location>
        <begin position="206"/>
        <end position="228"/>
    </location>
</feature>
<evidence type="ECO:0000256" key="2">
    <source>
        <dbReference type="ARBA" id="ARBA00022692"/>
    </source>
</evidence>
<comment type="subcellular location">
    <subcellularLocation>
        <location evidence="1">Membrane</location>
        <topology evidence="1">Multi-pass membrane protein</topology>
    </subcellularLocation>
</comment>
<dbReference type="Proteomes" id="UP000624244">
    <property type="component" value="Unassembled WGS sequence"/>
</dbReference>
<reference evidence="9" key="1">
    <citation type="submission" date="2019-11" db="EMBL/GenBank/DDBJ databases">
        <title>Bipolaris sorokiniana Genome sequencing.</title>
        <authorList>
            <person name="Wang H."/>
        </authorList>
    </citation>
    <scope>NUCLEOTIDE SEQUENCE</scope>
</reference>
<evidence type="ECO:0000313" key="9">
    <source>
        <dbReference type="EMBL" id="KAF5850554.1"/>
    </source>
</evidence>
<dbReference type="EMBL" id="WNKQ01000006">
    <property type="protein sequence ID" value="KAF5850554.1"/>
    <property type="molecule type" value="Genomic_DNA"/>
</dbReference>
<keyword evidence="2 7" id="KW-0812">Transmembrane</keyword>
<evidence type="ECO:0000259" key="8">
    <source>
        <dbReference type="Pfam" id="PF20684"/>
    </source>
</evidence>
<evidence type="ECO:0000256" key="4">
    <source>
        <dbReference type="ARBA" id="ARBA00023136"/>
    </source>
</evidence>
<feature type="transmembrane region" description="Helical" evidence="7">
    <location>
        <begin position="240"/>
        <end position="259"/>
    </location>
</feature>